<evidence type="ECO:0000313" key="4">
    <source>
        <dbReference type="EMBL" id="CAE7333258.1"/>
    </source>
</evidence>
<dbReference type="InterPro" id="IPR036770">
    <property type="entry name" value="Ankyrin_rpt-contain_sf"/>
</dbReference>
<evidence type="ECO:0000256" key="3">
    <source>
        <dbReference type="PROSITE-ProRule" id="PRU00023"/>
    </source>
</evidence>
<evidence type="ECO:0000256" key="2">
    <source>
        <dbReference type="ARBA" id="ARBA00023043"/>
    </source>
</evidence>
<gene>
    <name evidence="4" type="ORF">SNAT2548_LOCUS17432</name>
</gene>
<dbReference type="Pfam" id="PF12796">
    <property type="entry name" value="Ank_2"/>
    <property type="match status" value="2"/>
</dbReference>
<dbReference type="Proteomes" id="UP000604046">
    <property type="component" value="Unassembled WGS sequence"/>
</dbReference>
<feature type="repeat" description="ANK" evidence="3">
    <location>
        <begin position="142"/>
        <end position="174"/>
    </location>
</feature>
<feature type="repeat" description="ANK" evidence="3">
    <location>
        <begin position="175"/>
        <end position="207"/>
    </location>
</feature>
<proteinExistence type="predicted"/>
<dbReference type="PANTHER" id="PTHR24198:SF194">
    <property type="entry name" value="INVERSIN-A"/>
    <property type="match status" value="1"/>
</dbReference>
<evidence type="ECO:0000313" key="5">
    <source>
        <dbReference type="Proteomes" id="UP000604046"/>
    </source>
</evidence>
<dbReference type="InterPro" id="IPR002110">
    <property type="entry name" value="Ankyrin_rpt"/>
</dbReference>
<sequence>MDGEGASPLCHAIMLGCDEATTRLLTAGASPHPLPGQRRSAFFEACDGKNVFAVRLLLEKSAEVSDRRPDGSRGSDSLLNIAAGNLAITRMLLDAGADVHDGMDGEEACSPLDVWASSSNAVEGMSLMIEKGADVNTRSRDEGRTPLFAAVLRGDKEAVALLLDAGADVNASDNAGFRALIWAAEFGYLDILALMVERGGDLRSTDGQGRTALDRAADRGKSDVVAWIRGRLEGTSKASD</sequence>
<dbReference type="AlphaFoldDB" id="A0A812NV85"/>
<dbReference type="SUPFAM" id="SSF48403">
    <property type="entry name" value="Ankyrin repeat"/>
    <property type="match status" value="1"/>
</dbReference>
<keyword evidence="5" id="KW-1185">Reference proteome</keyword>
<keyword evidence="1" id="KW-0677">Repeat</keyword>
<organism evidence="4 5">
    <name type="scientific">Symbiodinium natans</name>
    <dbReference type="NCBI Taxonomy" id="878477"/>
    <lineage>
        <taxon>Eukaryota</taxon>
        <taxon>Sar</taxon>
        <taxon>Alveolata</taxon>
        <taxon>Dinophyceae</taxon>
        <taxon>Suessiales</taxon>
        <taxon>Symbiodiniaceae</taxon>
        <taxon>Symbiodinium</taxon>
    </lineage>
</organism>
<dbReference type="PROSITE" id="PS50088">
    <property type="entry name" value="ANK_REPEAT"/>
    <property type="match status" value="2"/>
</dbReference>
<dbReference type="PANTHER" id="PTHR24198">
    <property type="entry name" value="ANKYRIN REPEAT AND PROTEIN KINASE DOMAIN-CONTAINING PROTEIN"/>
    <property type="match status" value="1"/>
</dbReference>
<protein>
    <submittedName>
        <fullName evidence="4">Uncharacterized protein</fullName>
    </submittedName>
</protein>
<reference evidence="4" key="1">
    <citation type="submission" date="2021-02" db="EMBL/GenBank/DDBJ databases">
        <authorList>
            <person name="Dougan E. K."/>
            <person name="Rhodes N."/>
            <person name="Thang M."/>
            <person name="Chan C."/>
        </authorList>
    </citation>
    <scope>NUCLEOTIDE SEQUENCE</scope>
</reference>
<evidence type="ECO:0000256" key="1">
    <source>
        <dbReference type="ARBA" id="ARBA00022737"/>
    </source>
</evidence>
<dbReference type="PROSITE" id="PS50297">
    <property type="entry name" value="ANK_REP_REGION"/>
    <property type="match status" value="1"/>
</dbReference>
<dbReference type="EMBL" id="CAJNDS010002111">
    <property type="protein sequence ID" value="CAE7333258.1"/>
    <property type="molecule type" value="Genomic_DNA"/>
</dbReference>
<dbReference type="SMART" id="SM00248">
    <property type="entry name" value="ANK"/>
    <property type="match status" value="7"/>
</dbReference>
<dbReference type="OrthoDB" id="76949at2759"/>
<keyword evidence="2 3" id="KW-0040">ANK repeat</keyword>
<accession>A0A812NV85</accession>
<comment type="caution">
    <text evidence="4">The sequence shown here is derived from an EMBL/GenBank/DDBJ whole genome shotgun (WGS) entry which is preliminary data.</text>
</comment>
<dbReference type="Gene3D" id="1.25.40.20">
    <property type="entry name" value="Ankyrin repeat-containing domain"/>
    <property type="match status" value="2"/>
</dbReference>
<name>A0A812NV85_9DINO</name>